<dbReference type="AlphaFoldDB" id="A0AAD0TXX0"/>
<dbReference type="SUPFAM" id="SSF50630">
    <property type="entry name" value="Acid proteases"/>
    <property type="match status" value="1"/>
</dbReference>
<dbReference type="Gene3D" id="1.25.40.10">
    <property type="entry name" value="Tetratricopeptide repeat domain"/>
    <property type="match status" value="1"/>
</dbReference>
<dbReference type="Pfam" id="PF13975">
    <property type="entry name" value="gag-asp_proteas"/>
    <property type="match status" value="1"/>
</dbReference>
<protein>
    <recommendedName>
        <fullName evidence="3">Peptidase A2 domain-containing protein</fullName>
    </recommendedName>
</protein>
<dbReference type="EMBL" id="CP033065">
    <property type="protein sequence ID" value="AYM85277.1"/>
    <property type="molecule type" value="Genomic_DNA"/>
</dbReference>
<dbReference type="SUPFAM" id="SSF48452">
    <property type="entry name" value="TPR-like"/>
    <property type="match status" value="1"/>
</dbReference>
<dbReference type="Proteomes" id="UP000279995">
    <property type="component" value="Chromosome I"/>
</dbReference>
<gene>
    <name evidence="1" type="ORF">D9T18_00515</name>
</gene>
<dbReference type="PROSITE" id="PS00141">
    <property type="entry name" value="ASP_PROTEASE"/>
    <property type="match status" value="1"/>
</dbReference>
<evidence type="ECO:0000313" key="1">
    <source>
        <dbReference type="EMBL" id="AYM85277.1"/>
    </source>
</evidence>
<dbReference type="CDD" id="cd05483">
    <property type="entry name" value="retropepsin_like_bacteria"/>
    <property type="match status" value="1"/>
</dbReference>
<proteinExistence type="predicted"/>
<dbReference type="GO" id="GO:0004190">
    <property type="term" value="F:aspartic-type endopeptidase activity"/>
    <property type="evidence" value="ECO:0007669"/>
    <property type="project" value="InterPro"/>
</dbReference>
<evidence type="ECO:0000313" key="2">
    <source>
        <dbReference type="Proteomes" id="UP000279995"/>
    </source>
</evidence>
<accession>A0AAD0TXX0</accession>
<dbReference type="Gene3D" id="2.40.70.10">
    <property type="entry name" value="Acid Proteases"/>
    <property type="match status" value="1"/>
</dbReference>
<name>A0AAD0TXX0_9GAMM</name>
<dbReference type="GO" id="GO:0006508">
    <property type="term" value="P:proteolysis"/>
    <property type="evidence" value="ECO:0007669"/>
    <property type="project" value="InterPro"/>
</dbReference>
<evidence type="ECO:0008006" key="3">
    <source>
        <dbReference type="Google" id="ProtNLM"/>
    </source>
</evidence>
<dbReference type="InterPro" id="IPR034122">
    <property type="entry name" value="Retropepsin-like_bacterial"/>
</dbReference>
<reference evidence="1 2" key="1">
    <citation type="submission" date="2018-10" db="EMBL/GenBank/DDBJ databases">
        <title>Complete Genome Sequence and Transcriptomic Profiles of a Marine Bacterium, Pseudoalteromonas agarivorans Hao 2018.</title>
        <authorList>
            <person name="Hao L."/>
        </authorList>
    </citation>
    <scope>NUCLEOTIDE SEQUENCE [LARGE SCALE GENOMIC DNA]</scope>
    <source>
        <strain evidence="1 2">Hao 2018</strain>
    </source>
</reference>
<dbReference type="RefSeq" id="WP_121636803.1">
    <property type="nucleotide sequence ID" value="NZ_CP033065.1"/>
</dbReference>
<dbReference type="InterPro" id="IPR001969">
    <property type="entry name" value="Aspartic_peptidase_AS"/>
</dbReference>
<dbReference type="InterPro" id="IPR011990">
    <property type="entry name" value="TPR-like_helical_dom_sf"/>
</dbReference>
<organism evidence="1 2">
    <name type="scientific">Pseudoalteromonas agarivorans</name>
    <dbReference type="NCBI Taxonomy" id="176102"/>
    <lineage>
        <taxon>Bacteria</taxon>
        <taxon>Pseudomonadati</taxon>
        <taxon>Pseudomonadota</taxon>
        <taxon>Gammaproteobacteria</taxon>
        <taxon>Alteromonadales</taxon>
        <taxon>Pseudoalteromonadaceae</taxon>
        <taxon>Pseudoalteromonas</taxon>
    </lineage>
</organism>
<sequence length="366" mass="41570">MSHYTKLITLLLIGSLSLNAYLLWPQKQPVAGTQKIHSGKSIKAPKSNLLSQAQQQFTQHKFDDALNTYQQLNLSAPKKAHTLYASWVAQLKQWLNTNLPLSQSLLNALLNKDPYNTELLTLHVDYLVKSGQRQNAIIALFELYPLLNKHQQGPVDRRLVHLTTNELHSLSEQQNWQTIIEQTQIWLDYQNDNSHFLYALAHAYYQLEDFISALTTIERMPSNHPLQAEVTALHAMIEKAQSQDDFIALTPYGAHYLISTELNSSIQTELMIDTGASITSLSSEVLNQLSPRPLYLGDVTVNTANGQIRVKRYQIESFKVGMQTIYGFEVLSIENTRGQGLLGMNFLSRFKFNINQQTDELELSAK</sequence>
<dbReference type="InterPro" id="IPR021109">
    <property type="entry name" value="Peptidase_aspartic_dom_sf"/>
</dbReference>